<evidence type="ECO:0000313" key="3">
    <source>
        <dbReference type="EMBL" id="OLR54756.1"/>
    </source>
</evidence>
<protein>
    <submittedName>
        <fullName evidence="3">Amidohydrolase</fullName>
    </submittedName>
</protein>
<dbReference type="RefSeq" id="WP_075711775.1">
    <property type="nucleotide sequence ID" value="NZ_MJIE01000001.1"/>
</dbReference>
<dbReference type="SUPFAM" id="SSF51556">
    <property type="entry name" value="Metallo-dependent hydrolases"/>
    <property type="match status" value="1"/>
</dbReference>
<dbReference type="EMBL" id="MJIE01000001">
    <property type="protein sequence ID" value="OLR54756.1"/>
    <property type="molecule type" value="Genomic_DNA"/>
</dbReference>
<evidence type="ECO:0000313" key="4">
    <source>
        <dbReference type="Proteomes" id="UP000187404"/>
    </source>
</evidence>
<proteinExistence type="predicted"/>
<name>A0A1Q9JEV3_9FIRM</name>
<keyword evidence="1 3" id="KW-0378">Hydrolase</keyword>
<dbReference type="Proteomes" id="UP000187404">
    <property type="component" value="Unassembled WGS sequence"/>
</dbReference>
<dbReference type="STRING" id="1261640.BHK98_00820"/>
<dbReference type="InterPro" id="IPR006680">
    <property type="entry name" value="Amidohydro-rel"/>
</dbReference>
<dbReference type="PANTHER" id="PTHR43794">
    <property type="entry name" value="AMINOHYDROLASE SSNA-RELATED"/>
    <property type="match status" value="1"/>
</dbReference>
<accession>A0A1Q9JEV3</accession>
<dbReference type="SUPFAM" id="SSF51338">
    <property type="entry name" value="Composite domain of metallo-dependent hydrolases"/>
    <property type="match status" value="1"/>
</dbReference>
<dbReference type="InterPro" id="IPR050287">
    <property type="entry name" value="MTA/SAH_deaminase"/>
</dbReference>
<gene>
    <name evidence="3" type="ORF">BHK98_00820</name>
</gene>
<dbReference type="AlphaFoldDB" id="A0A1Q9JEV3"/>
<dbReference type="CDD" id="cd01298">
    <property type="entry name" value="ATZ_TRZ_like"/>
    <property type="match status" value="1"/>
</dbReference>
<dbReference type="InterPro" id="IPR032466">
    <property type="entry name" value="Metal_Hydrolase"/>
</dbReference>
<dbReference type="Gene3D" id="3.20.20.140">
    <property type="entry name" value="Metal-dependent hydrolases"/>
    <property type="match status" value="1"/>
</dbReference>
<dbReference type="OrthoDB" id="9807210at2"/>
<dbReference type="GO" id="GO:0016810">
    <property type="term" value="F:hydrolase activity, acting on carbon-nitrogen (but not peptide) bonds"/>
    <property type="evidence" value="ECO:0007669"/>
    <property type="project" value="InterPro"/>
</dbReference>
<dbReference type="Gene3D" id="2.30.40.10">
    <property type="entry name" value="Urease, subunit C, domain 1"/>
    <property type="match status" value="1"/>
</dbReference>
<organism evidence="3 4">
    <name type="scientific">Hornefia porci</name>
    <dbReference type="NCBI Taxonomy" id="2652292"/>
    <lineage>
        <taxon>Bacteria</taxon>
        <taxon>Bacillati</taxon>
        <taxon>Bacillota</taxon>
        <taxon>Clostridia</taxon>
        <taxon>Peptostreptococcales</taxon>
        <taxon>Anaerovoracaceae</taxon>
        <taxon>Hornefia</taxon>
    </lineage>
</organism>
<evidence type="ECO:0000256" key="1">
    <source>
        <dbReference type="ARBA" id="ARBA00022801"/>
    </source>
</evidence>
<keyword evidence="4" id="KW-1185">Reference proteome</keyword>
<sequence>MLFKNITILDEDFNVRENMYVGTFGSRIRLISDKEPEYAEKYGEVYDGRDRLLMPGFYNAHGHSPMALMRGYGENLMLQDWLETRIFPFEARLDSNAVYWGTLLCMMESLRFGIVSTQDMYYFTSDMVRAVADSGAKNNISRSLTNFDGTPFEQMESVREMKDAVRNYHGAEEGRILIDASLHAEYTSDEQTARGLAAYAKEEGIRMHVHVSETKREHEECKGRRGGRTPVRYLADCGIFDVPATAAHCVWIEGEDYDILKEKGVTVATNPVSNLKLASGICDSAALLRAGIGLAVGTDSVASNNSLNFLEEIKTLALTGKIKAGDPTVITPRQALYAATRGGALAQGRTDCGLLAEGQKADLIVLDTSQPNMHPVHDMVNNIVYSAAGSDVVLTMADGKVLYKDGEYATIDKEKTVFETERAAKGILAQL</sequence>
<dbReference type="Pfam" id="PF01979">
    <property type="entry name" value="Amidohydro_1"/>
    <property type="match status" value="1"/>
</dbReference>
<dbReference type="PANTHER" id="PTHR43794:SF11">
    <property type="entry name" value="AMIDOHYDROLASE-RELATED DOMAIN-CONTAINING PROTEIN"/>
    <property type="match status" value="1"/>
</dbReference>
<evidence type="ECO:0000259" key="2">
    <source>
        <dbReference type="Pfam" id="PF01979"/>
    </source>
</evidence>
<comment type="caution">
    <text evidence="3">The sequence shown here is derived from an EMBL/GenBank/DDBJ whole genome shotgun (WGS) entry which is preliminary data.</text>
</comment>
<dbReference type="InterPro" id="IPR011059">
    <property type="entry name" value="Metal-dep_hydrolase_composite"/>
</dbReference>
<feature type="domain" description="Amidohydrolase-related" evidence="2">
    <location>
        <begin position="53"/>
        <end position="401"/>
    </location>
</feature>
<reference evidence="3 4" key="1">
    <citation type="journal article" date="2016" name="Appl. Environ. Microbiol.">
        <title>Function and Phylogeny of Bacterial Butyryl Coenzyme A:Acetate Transferases and Their Diversity in the Proximal Colon of Swine.</title>
        <authorList>
            <person name="Trachsel J."/>
            <person name="Bayles D.O."/>
            <person name="Looft T."/>
            <person name="Levine U.Y."/>
            <person name="Allen H.K."/>
        </authorList>
    </citation>
    <scope>NUCLEOTIDE SEQUENCE [LARGE SCALE GENOMIC DNA]</scope>
    <source>
        <strain evidence="3 4">68-3-10</strain>
    </source>
</reference>